<keyword evidence="2" id="KW-1185">Reference proteome</keyword>
<evidence type="ECO:0000313" key="1">
    <source>
        <dbReference type="EMBL" id="KAK1329025.1"/>
    </source>
</evidence>
<gene>
    <name evidence="1" type="ORF">QTO34_011196</name>
</gene>
<dbReference type="AlphaFoldDB" id="A0AA40LDS4"/>
<reference evidence="1" key="1">
    <citation type="submission" date="2023-06" db="EMBL/GenBank/DDBJ databases">
        <title>Reference genome for the Northern bat (Eptesicus nilssonii), a most northern bat species.</title>
        <authorList>
            <person name="Laine V.N."/>
            <person name="Pulliainen A.T."/>
            <person name="Lilley T.M."/>
        </authorList>
    </citation>
    <scope>NUCLEOTIDE SEQUENCE</scope>
    <source>
        <strain evidence="1">BLF_Eptnil</strain>
        <tissue evidence="1">Kidney</tissue>
    </source>
</reference>
<organism evidence="1 2">
    <name type="scientific">Cnephaeus nilssonii</name>
    <name type="common">Northern bat</name>
    <name type="synonym">Eptesicus nilssonii</name>
    <dbReference type="NCBI Taxonomy" id="3371016"/>
    <lineage>
        <taxon>Eukaryota</taxon>
        <taxon>Metazoa</taxon>
        <taxon>Chordata</taxon>
        <taxon>Craniata</taxon>
        <taxon>Vertebrata</taxon>
        <taxon>Euteleostomi</taxon>
        <taxon>Mammalia</taxon>
        <taxon>Eutheria</taxon>
        <taxon>Laurasiatheria</taxon>
        <taxon>Chiroptera</taxon>
        <taxon>Yangochiroptera</taxon>
        <taxon>Vespertilionidae</taxon>
        <taxon>Cnephaeus</taxon>
    </lineage>
</organism>
<accession>A0AA40LDS4</accession>
<dbReference type="EMBL" id="JAULJE010000022">
    <property type="protein sequence ID" value="KAK1329025.1"/>
    <property type="molecule type" value="Genomic_DNA"/>
</dbReference>
<sequence length="162" mass="18780">MSSHLRHRHRALDGTISFWAQHNQTSDRKDQASDSEGHLRFRTPRLIPWAVRIELKGRQQSQHEQSPTANRHIGHWTWTISFWAQHNQTSGPSKQSGPATAKDSLRFRDFLSRTPRLIHGQSGSTQEEDNIQHEHHLTATDIGHWTWTISFWAQHNQTSGTQ</sequence>
<protein>
    <submittedName>
        <fullName evidence="1">Uncharacterized protein</fullName>
    </submittedName>
</protein>
<evidence type="ECO:0000313" key="2">
    <source>
        <dbReference type="Proteomes" id="UP001177744"/>
    </source>
</evidence>
<comment type="caution">
    <text evidence="1">The sequence shown here is derived from an EMBL/GenBank/DDBJ whole genome shotgun (WGS) entry which is preliminary data.</text>
</comment>
<proteinExistence type="predicted"/>
<name>A0AA40LDS4_CNENI</name>
<dbReference type="Proteomes" id="UP001177744">
    <property type="component" value="Unassembled WGS sequence"/>
</dbReference>